<protein>
    <submittedName>
        <fullName evidence="2">Uncharacterized protein</fullName>
    </submittedName>
</protein>
<dbReference type="AlphaFoldDB" id="A0AAV0WKM7"/>
<proteinExistence type="predicted"/>
<dbReference type="InterPro" id="IPR033375">
    <property type="entry name" value="Cggbp1"/>
</dbReference>
<dbReference type="Proteomes" id="UP001160148">
    <property type="component" value="Unassembled WGS sequence"/>
</dbReference>
<dbReference type="EMBL" id="CARXXK010000002">
    <property type="protein sequence ID" value="CAI6356348.1"/>
    <property type="molecule type" value="Genomic_DNA"/>
</dbReference>
<name>A0AAV0WKM7_9HEMI</name>
<reference evidence="2 3" key="1">
    <citation type="submission" date="2023-01" db="EMBL/GenBank/DDBJ databases">
        <authorList>
            <person name="Whitehead M."/>
        </authorList>
    </citation>
    <scope>NUCLEOTIDE SEQUENCE [LARGE SCALE GENOMIC DNA]</scope>
</reference>
<gene>
    <name evidence="2" type="ORF">MEUPH1_LOCUS12088</name>
</gene>
<organism evidence="2 3">
    <name type="scientific">Macrosiphum euphorbiae</name>
    <name type="common">potato aphid</name>
    <dbReference type="NCBI Taxonomy" id="13131"/>
    <lineage>
        <taxon>Eukaryota</taxon>
        <taxon>Metazoa</taxon>
        <taxon>Ecdysozoa</taxon>
        <taxon>Arthropoda</taxon>
        <taxon>Hexapoda</taxon>
        <taxon>Insecta</taxon>
        <taxon>Pterygota</taxon>
        <taxon>Neoptera</taxon>
        <taxon>Paraneoptera</taxon>
        <taxon>Hemiptera</taxon>
        <taxon>Sternorrhyncha</taxon>
        <taxon>Aphidomorpha</taxon>
        <taxon>Aphidoidea</taxon>
        <taxon>Aphididae</taxon>
        <taxon>Macrosiphini</taxon>
        <taxon>Macrosiphum</taxon>
    </lineage>
</organism>
<evidence type="ECO:0000256" key="1">
    <source>
        <dbReference type="SAM" id="MobiDB-lite"/>
    </source>
</evidence>
<feature type="compositionally biased region" description="Basic and acidic residues" evidence="1">
    <location>
        <begin position="53"/>
        <end position="69"/>
    </location>
</feature>
<evidence type="ECO:0000313" key="3">
    <source>
        <dbReference type="Proteomes" id="UP001160148"/>
    </source>
</evidence>
<evidence type="ECO:0000313" key="2">
    <source>
        <dbReference type="EMBL" id="CAI6356348.1"/>
    </source>
</evidence>
<accession>A0AAV0WKM7</accession>
<dbReference type="GO" id="GO:0006357">
    <property type="term" value="P:regulation of transcription by RNA polymerase II"/>
    <property type="evidence" value="ECO:0007669"/>
    <property type="project" value="InterPro"/>
</dbReference>
<keyword evidence="3" id="KW-1185">Reference proteome</keyword>
<dbReference type="GO" id="GO:0005634">
    <property type="term" value="C:nucleus"/>
    <property type="evidence" value="ECO:0007669"/>
    <property type="project" value="InterPro"/>
</dbReference>
<sequence>MGKVKQSTSARLRNYVSEFGSEILSTDRFVLFCKVCELKINLEKKFNVSQQIRTEKHVKSSKSQKDQVQRKSQQLLTNQPTKSDFNKDLCEAMVAPSIPFNKL</sequence>
<dbReference type="PANTHER" id="PTHR32344:SF1">
    <property type="entry name" value="U1-TYPE DOMAIN-CONTAINING PROTEIN"/>
    <property type="match status" value="1"/>
</dbReference>
<feature type="compositionally biased region" description="Polar residues" evidence="1">
    <location>
        <begin position="70"/>
        <end position="83"/>
    </location>
</feature>
<dbReference type="GO" id="GO:0003690">
    <property type="term" value="F:double-stranded DNA binding"/>
    <property type="evidence" value="ECO:0007669"/>
    <property type="project" value="InterPro"/>
</dbReference>
<feature type="region of interest" description="Disordered" evidence="1">
    <location>
        <begin position="52"/>
        <end position="83"/>
    </location>
</feature>
<dbReference type="PANTHER" id="PTHR32344">
    <property type="entry name" value="U1-TYPE DOMAIN-CONTAINING PROTEIN"/>
    <property type="match status" value="1"/>
</dbReference>
<comment type="caution">
    <text evidence="2">The sequence shown here is derived from an EMBL/GenBank/DDBJ whole genome shotgun (WGS) entry which is preliminary data.</text>
</comment>